<dbReference type="EMBL" id="AP018933">
    <property type="protein sequence ID" value="BBG28868.1"/>
    <property type="molecule type" value="Genomic_DNA"/>
</dbReference>
<evidence type="ECO:0000256" key="5">
    <source>
        <dbReference type="ARBA" id="ARBA00022692"/>
    </source>
</evidence>
<evidence type="ECO:0000256" key="2">
    <source>
        <dbReference type="ARBA" id="ARBA00010735"/>
    </source>
</evidence>
<accession>A0A348HB66</accession>
<reference evidence="9 10" key="1">
    <citation type="submission" date="2018-09" db="EMBL/GenBank/DDBJ databases">
        <title>Zymobacter palmae IAM14233 (=T109) whole genome analysis.</title>
        <authorList>
            <person name="Yanase H."/>
        </authorList>
    </citation>
    <scope>NUCLEOTIDE SEQUENCE [LARGE SCALE GENOMIC DNA]</scope>
    <source>
        <strain evidence="9 10">IAM14233</strain>
    </source>
</reference>
<keyword evidence="6 8" id="KW-1133">Transmembrane helix</keyword>
<dbReference type="AlphaFoldDB" id="A0A348HB66"/>
<keyword evidence="4" id="KW-1003">Cell membrane</keyword>
<name>A0A348HB66_9GAMM</name>
<dbReference type="GO" id="GO:0005886">
    <property type="term" value="C:plasma membrane"/>
    <property type="evidence" value="ECO:0007669"/>
    <property type="project" value="UniProtKB-SubCell"/>
</dbReference>
<evidence type="ECO:0000256" key="6">
    <source>
        <dbReference type="ARBA" id="ARBA00022989"/>
    </source>
</evidence>
<organism evidence="9 10">
    <name type="scientific">Zymobacter palmae</name>
    <dbReference type="NCBI Taxonomy" id="33074"/>
    <lineage>
        <taxon>Bacteria</taxon>
        <taxon>Pseudomonadati</taxon>
        <taxon>Pseudomonadota</taxon>
        <taxon>Gammaproteobacteria</taxon>
        <taxon>Oceanospirillales</taxon>
        <taxon>Halomonadaceae</taxon>
        <taxon>Zymobacter group</taxon>
        <taxon>Zymobacter</taxon>
    </lineage>
</organism>
<dbReference type="InterPro" id="IPR011606">
    <property type="entry name" value="Brnchd-chn_aa_trnsp_permease"/>
</dbReference>
<evidence type="ECO:0000313" key="9">
    <source>
        <dbReference type="EMBL" id="BBG28868.1"/>
    </source>
</evidence>
<dbReference type="Pfam" id="PF03591">
    <property type="entry name" value="AzlC"/>
    <property type="match status" value="1"/>
</dbReference>
<sequence length="262" mass="27695">MPVPLILVGSSFSTALGNTAMGTASDTPRGREVMRGLKNSVAMQIGFIPFALVLGAQAVQKGLHPAEVSLMTGLNFAGGSEFAAIALWTSPPHLLLIAAITLLINSRHVLMGAALAPFIRHLSKRKALAVLFFMCDESWAMALADARKRTATQGRQALSVPYYAGVSAGLYLSWVIFTTIGGLLGPIMGDVHALGFDMAFPAVFLVLIRGMWKGMRAAIPWGISLGVAILTYLFIPGSWYVASGACAGLLTAWLMAKESAPC</sequence>
<feature type="transmembrane region" description="Helical" evidence="8">
    <location>
        <begin position="162"/>
        <end position="185"/>
    </location>
</feature>
<comment type="subcellular location">
    <subcellularLocation>
        <location evidence="1">Cell membrane</location>
        <topology evidence="1">Multi-pass membrane protein</topology>
    </subcellularLocation>
</comment>
<feature type="transmembrane region" description="Helical" evidence="8">
    <location>
        <begin position="215"/>
        <end position="233"/>
    </location>
</feature>
<evidence type="ECO:0000256" key="1">
    <source>
        <dbReference type="ARBA" id="ARBA00004651"/>
    </source>
</evidence>
<protein>
    <submittedName>
        <fullName evidence="9">Predicted branched-chain amino acid permease</fullName>
    </submittedName>
</protein>
<evidence type="ECO:0000256" key="8">
    <source>
        <dbReference type="SAM" id="Phobius"/>
    </source>
</evidence>
<evidence type="ECO:0000256" key="7">
    <source>
        <dbReference type="ARBA" id="ARBA00023136"/>
    </source>
</evidence>
<dbReference type="PANTHER" id="PTHR34979">
    <property type="entry name" value="INNER MEMBRANE PROTEIN YGAZ"/>
    <property type="match status" value="1"/>
</dbReference>
<keyword evidence="10" id="KW-1185">Reference proteome</keyword>
<dbReference type="PANTHER" id="PTHR34979:SF1">
    <property type="entry name" value="INNER MEMBRANE PROTEIN YGAZ"/>
    <property type="match status" value="1"/>
</dbReference>
<gene>
    <name evidence="9" type="ORF">ZBT109_0068</name>
</gene>
<feature type="transmembrane region" description="Helical" evidence="8">
    <location>
        <begin position="40"/>
        <end position="56"/>
    </location>
</feature>
<evidence type="ECO:0000256" key="4">
    <source>
        <dbReference type="ARBA" id="ARBA00022475"/>
    </source>
</evidence>
<proteinExistence type="inferred from homology"/>
<keyword evidence="3" id="KW-0813">Transport</keyword>
<feature type="transmembrane region" description="Helical" evidence="8">
    <location>
        <begin position="191"/>
        <end position="208"/>
    </location>
</feature>
<evidence type="ECO:0000313" key="10">
    <source>
        <dbReference type="Proteomes" id="UP000267342"/>
    </source>
</evidence>
<dbReference type="KEGG" id="zpl:ZBT109_0068"/>
<comment type="similarity">
    <text evidence="2">Belongs to the AzlC family.</text>
</comment>
<keyword evidence="5 8" id="KW-0812">Transmembrane</keyword>
<dbReference type="GO" id="GO:1903785">
    <property type="term" value="P:L-valine transmembrane transport"/>
    <property type="evidence" value="ECO:0007669"/>
    <property type="project" value="TreeGrafter"/>
</dbReference>
<dbReference type="STRING" id="1123510.GCA_000620025_00156"/>
<evidence type="ECO:0000256" key="3">
    <source>
        <dbReference type="ARBA" id="ARBA00022448"/>
    </source>
</evidence>
<dbReference type="Proteomes" id="UP000267342">
    <property type="component" value="Chromosome"/>
</dbReference>
<keyword evidence="7 8" id="KW-0472">Membrane</keyword>